<dbReference type="OrthoDB" id="385524at2759"/>
<sequence length="744" mass="84184">MKKAAFFSTLKYVGIPSPLTVNRNMRRFNMAENDRKIFFSFNLFSIFLFTLPIVYLAKANYKMCEENEVVYNNKTPNVQNALRSNEMGKIDDKGNAQGDVFAPAEENKPGKTSIKGSEQSIVGGKSPLRKLPYLLIPLSVRFPPLAKLLLLFLLSKWLKRAVGNVLIRFLYRKNDELFQQLIQLLLLQMRQSGGKKGSNKSSFKAVCPMVDAVYSNIQGMMKCITRVYFFLYGTPCSGLLFPEDINEKAEPMSTPRRVSNLWVLRGAYLNLFVSLLGHPGESDKAEWPHNQPAQHLNHPTEQILYKNIRDLYKVKYQKEYQIMIRSEFFSFLHRFCELVQHVGRKAFSSVHLVILTIVSIYCLCRSLFILTHYIHALEKKKLYERCCERGAAADELFRLLIESVAQMSEDLSTCAEGNHPDDDDDDDDDDLPDGELHIYDALQTKLRLCLSMINRMKDKHPRDASKMLAKQNQKQAQDVPSCEEPVPTCEPPKQKEVYETEPSNGHTGGETANGDPTPQRKEQQGVVDLTYSVYLYESRTGEEVTQGMMKRQGGCTSVEDTSAGQSSQEKQPRKVQKGEDLTEGNYNNGPTDSHIASCGNANETHRRHIKGGPSPHPTGDPHGRSNPPSNLSYETLINELKGMFSKKKRYIYMSKKLCFDESVGDFVMRDVSSDGKGDSANHSGSDKACTDRRAEMAATGGVYPRSEENTPEEMTPEEDHLRPMVDMPTFRQNIAAAITRERIV</sequence>
<feature type="compositionally biased region" description="Basic and acidic residues" evidence="1">
    <location>
        <begin position="570"/>
        <end position="580"/>
    </location>
</feature>
<keyword evidence="2" id="KW-0812">Transmembrane</keyword>
<accession>A0A1B1E7T6</accession>
<evidence type="ECO:0000256" key="1">
    <source>
        <dbReference type="SAM" id="MobiDB-lite"/>
    </source>
</evidence>
<feature type="transmembrane region" description="Helical" evidence="2">
    <location>
        <begin position="37"/>
        <end position="57"/>
    </location>
</feature>
<keyword evidence="2" id="KW-1133">Transmembrane helix</keyword>
<dbReference type="VEuPathDB" id="PlasmoDB:PCOAH_00053880"/>
<feature type="compositionally biased region" description="Polar residues" evidence="1">
    <location>
        <begin position="554"/>
        <end position="569"/>
    </location>
</feature>
<name>A0A1B1E7T6_9APIC</name>
<reference evidence="4" key="1">
    <citation type="submission" date="2016-06" db="EMBL/GenBank/DDBJ databases">
        <title>First high quality genome sequence of Plasmodium coatneyi using continuous long reads from single molecule, real-time sequencing.</title>
        <authorList>
            <person name="Chien J.-T."/>
            <person name="Pakala S.B."/>
            <person name="Geraldo J.A."/>
            <person name="Lapp S.A."/>
            <person name="Barnwell J.W."/>
            <person name="Kissinger J.C."/>
            <person name="Galinski M.R."/>
            <person name="Humphrey J.C."/>
        </authorList>
    </citation>
    <scope>NUCLEOTIDE SEQUENCE [LARGE SCALE GENOMIC DNA]</scope>
    <source>
        <strain evidence="4">Hackeri</strain>
    </source>
</reference>
<evidence type="ECO:0000313" key="4">
    <source>
        <dbReference type="Proteomes" id="UP000092716"/>
    </source>
</evidence>
<proteinExistence type="predicted"/>
<feature type="region of interest" description="Disordered" evidence="1">
    <location>
        <begin position="460"/>
        <end position="526"/>
    </location>
</feature>
<dbReference type="KEGG" id="pcot:PCOAH_00053880"/>
<dbReference type="AlphaFoldDB" id="A0A1B1E7T6"/>
<evidence type="ECO:0000256" key="2">
    <source>
        <dbReference type="SAM" id="Phobius"/>
    </source>
</evidence>
<evidence type="ECO:0000313" key="3">
    <source>
        <dbReference type="EMBL" id="ANQ11027.1"/>
    </source>
</evidence>
<dbReference type="Proteomes" id="UP000092716">
    <property type="component" value="Chromosome 14"/>
</dbReference>
<keyword evidence="2" id="KW-0472">Membrane</keyword>
<gene>
    <name evidence="3" type="ORF">PCOAH_00053880</name>
</gene>
<keyword evidence="4" id="KW-1185">Reference proteome</keyword>
<protein>
    <submittedName>
        <fullName evidence="3">Uncharacterized protein</fullName>
    </submittedName>
</protein>
<dbReference type="GeneID" id="30912122"/>
<feature type="compositionally biased region" description="Acidic residues" evidence="1">
    <location>
        <begin position="421"/>
        <end position="433"/>
    </location>
</feature>
<organism evidence="3 4">
    <name type="scientific">Plasmodium coatneyi</name>
    <dbReference type="NCBI Taxonomy" id="208452"/>
    <lineage>
        <taxon>Eukaryota</taxon>
        <taxon>Sar</taxon>
        <taxon>Alveolata</taxon>
        <taxon>Apicomplexa</taxon>
        <taxon>Aconoidasida</taxon>
        <taxon>Haemosporida</taxon>
        <taxon>Plasmodiidae</taxon>
        <taxon>Plasmodium</taxon>
    </lineage>
</organism>
<feature type="compositionally biased region" description="Basic and acidic residues" evidence="1">
    <location>
        <begin position="672"/>
        <end position="695"/>
    </location>
</feature>
<dbReference type="RefSeq" id="XP_019917722.1">
    <property type="nucleotide sequence ID" value="XM_020062168.1"/>
</dbReference>
<dbReference type="EMBL" id="CP016252">
    <property type="protein sequence ID" value="ANQ11027.1"/>
    <property type="molecule type" value="Genomic_DNA"/>
</dbReference>
<feature type="region of interest" description="Disordered" evidence="1">
    <location>
        <begin position="413"/>
        <end position="434"/>
    </location>
</feature>
<feature type="region of interest" description="Disordered" evidence="1">
    <location>
        <begin position="542"/>
        <end position="632"/>
    </location>
</feature>
<feature type="region of interest" description="Disordered" evidence="1">
    <location>
        <begin position="672"/>
        <end position="721"/>
    </location>
</feature>